<dbReference type="STRING" id="985895.E4ZQ66"/>
<feature type="transmembrane region" description="Helical" evidence="8">
    <location>
        <begin position="201"/>
        <end position="220"/>
    </location>
</feature>
<feature type="region of interest" description="Disordered" evidence="7">
    <location>
        <begin position="122"/>
        <end position="145"/>
    </location>
</feature>
<evidence type="ECO:0000313" key="10">
    <source>
        <dbReference type="EMBL" id="CBX89976.1"/>
    </source>
</evidence>
<keyword evidence="3 8" id="KW-0812">Transmembrane</keyword>
<sequence length="375" mass="41783">MPLHSPLGLSVRLAWRTSRSCRTRLLPLGAHPAPSLVQRRNKYNQRSRPLRPYQPPSALPELGQNNFQGEISGGPQNVDYTVLPNGRVRYLRPGLWALAVSTGIVVGCAYLEAKKQIKEEKKKKNNSWPQLPQILPTPPQGPPRSLAEVATRVWTKQNEMMKVSVSLTGANLLVHASRFVVPRFWDTLWHLPVRNVNYTQFTCIFVHSGAIHLGFNVFAINNFIAAANHTPVFESSPHHIVSFYLAAGVLSTFVQHLATLIPPPAHRKAVPEIFVRCGGASGALFAIFGLVCTQFPTAGLKILMLPFRFEAQYVLPALILFDFVGMVRPYKIINIGHAAHLSGTLIGVAYSYFDGKNNLWNPLVRCFKRQLQESS</sequence>
<evidence type="ECO:0000256" key="8">
    <source>
        <dbReference type="SAM" id="Phobius"/>
    </source>
</evidence>
<reference evidence="11" key="1">
    <citation type="journal article" date="2011" name="Nat. Commun.">
        <title>Effector diversification within compartments of the Leptosphaeria maculans genome affected by Repeat-Induced Point mutations.</title>
        <authorList>
            <person name="Rouxel T."/>
            <person name="Grandaubert J."/>
            <person name="Hane J.K."/>
            <person name="Hoede C."/>
            <person name="van de Wouw A.P."/>
            <person name="Couloux A."/>
            <person name="Dominguez V."/>
            <person name="Anthouard V."/>
            <person name="Bally P."/>
            <person name="Bourras S."/>
            <person name="Cozijnsen A.J."/>
            <person name="Ciuffetti L.M."/>
            <person name="Degrave A."/>
            <person name="Dilmaghani A."/>
            <person name="Duret L."/>
            <person name="Fudal I."/>
            <person name="Goodwin S.B."/>
            <person name="Gout L."/>
            <person name="Glaser N."/>
            <person name="Linglin J."/>
            <person name="Kema G.H.J."/>
            <person name="Lapalu N."/>
            <person name="Lawrence C.B."/>
            <person name="May K."/>
            <person name="Meyer M."/>
            <person name="Ollivier B."/>
            <person name="Poulain J."/>
            <person name="Schoch C.L."/>
            <person name="Simon A."/>
            <person name="Spatafora J.W."/>
            <person name="Stachowiak A."/>
            <person name="Turgeon B.G."/>
            <person name="Tyler B.M."/>
            <person name="Vincent D."/>
            <person name="Weissenbach J."/>
            <person name="Amselem J."/>
            <person name="Quesneville H."/>
            <person name="Oliver R.P."/>
            <person name="Wincker P."/>
            <person name="Balesdent M.-H."/>
            <person name="Howlett B.J."/>
        </authorList>
    </citation>
    <scope>NUCLEOTIDE SEQUENCE [LARGE SCALE GENOMIC DNA]</scope>
    <source>
        <strain evidence="11">JN3 / isolate v23.1.3 / race Av1-4-5-6-7-8</strain>
    </source>
</reference>
<evidence type="ECO:0000313" key="11">
    <source>
        <dbReference type="Proteomes" id="UP000002668"/>
    </source>
</evidence>
<dbReference type="GO" id="GO:0004252">
    <property type="term" value="F:serine-type endopeptidase activity"/>
    <property type="evidence" value="ECO:0007669"/>
    <property type="project" value="InterPro"/>
</dbReference>
<feature type="compositionally biased region" description="Basic residues" evidence="7">
    <location>
        <begin position="39"/>
        <end position="49"/>
    </location>
</feature>
<dbReference type="InterPro" id="IPR050925">
    <property type="entry name" value="Rhomboid_protease_S54"/>
</dbReference>
<gene>
    <name evidence="10" type="ORF">LEMA_P124660.1</name>
</gene>
<comment type="similarity">
    <text evidence="2">Belongs to the peptidase S54 family.</text>
</comment>
<feature type="transmembrane region" description="Helical" evidence="8">
    <location>
        <begin position="94"/>
        <end position="113"/>
    </location>
</feature>
<dbReference type="eggNOG" id="KOG2980">
    <property type="taxonomic scope" value="Eukaryota"/>
</dbReference>
<feature type="transmembrane region" description="Helical" evidence="8">
    <location>
        <begin position="273"/>
        <end position="291"/>
    </location>
</feature>
<proteinExistence type="inferred from homology"/>
<dbReference type="GO" id="GO:0006465">
    <property type="term" value="P:signal peptide processing"/>
    <property type="evidence" value="ECO:0007669"/>
    <property type="project" value="TreeGrafter"/>
</dbReference>
<accession>E4ZQ66</accession>
<dbReference type="Gene3D" id="1.20.1540.10">
    <property type="entry name" value="Rhomboid-like"/>
    <property type="match status" value="1"/>
</dbReference>
<protein>
    <recommendedName>
        <fullName evidence="9">Peptidase S54 rhomboid domain-containing protein</fullName>
    </recommendedName>
</protein>
<evidence type="ECO:0000256" key="4">
    <source>
        <dbReference type="ARBA" id="ARBA00022801"/>
    </source>
</evidence>
<evidence type="ECO:0000256" key="5">
    <source>
        <dbReference type="ARBA" id="ARBA00022989"/>
    </source>
</evidence>
<organism evidence="11">
    <name type="scientific">Leptosphaeria maculans (strain JN3 / isolate v23.1.3 / race Av1-4-5-6-7-8)</name>
    <name type="common">Blackleg fungus</name>
    <name type="synonym">Phoma lingam</name>
    <dbReference type="NCBI Taxonomy" id="985895"/>
    <lineage>
        <taxon>Eukaryota</taxon>
        <taxon>Fungi</taxon>
        <taxon>Dikarya</taxon>
        <taxon>Ascomycota</taxon>
        <taxon>Pezizomycotina</taxon>
        <taxon>Dothideomycetes</taxon>
        <taxon>Pleosporomycetidae</taxon>
        <taxon>Pleosporales</taxon>
        <taxon>Pleosporineae</taxon>
        <taxon>Leptosphaeriaceae</taxon>
        <taxon>Plenodomus</taxon>
        <taxon>Plenodomus lingam/Leptosphaeria maculans species complex</taxon>
    </lineage>
</organism>
<dbReference type="Pfam" id="PF01694">
    <property type="entry name" value="Rhomboid"/>
    <property type="match status" value="1"/>
</dbReference>
<evidence type="ECO:0000256" key="6">
    <source>
        <dbReference type="ARBA" id="ARBA00023136"/>
    </source>
</evidence>
<dbReference type="OrthoDB" id="10260614at2759"/>
<dbReference type="PANTHER" id="PTHR43731">
    <property type="entry name" value="RHOMBOID PROTEASE"/>
    <property type="match status" value="1"/>
</dbReference>
<dbReference type="GO" id="GO:0016020">
    <property type="term" value="C:membrane"/>
    <property type="evidence" value="ECO:0007669"/>
    <property type="project" value="UniProtKB-SubCell"/>
</dbReference>
<dbReference type="InParanoid" id="E4ZQ66"/>
<dbReference type="PANTHER" id="PTHR43731:SF14">
    <property type="entry name" value="PRESENILIN-ASSOCIATED RHOMBOID-LIKE PROTEIN, MITOCHONDRIAL"/>
    <property type="match status" value="1"/>
</dbReference>
<evidence type="ECO:0000256" key="7">
    <source>
        <dbReference type="SAM" id="MobiDB-lite"/>
    </source>
</evidence>
<dbReference type="EMBL" id="FP929114">
    <property type="protein sequence ID" value="CBX89976.1"/>
    <property type="molecule type" value="Genomic_DNA"/>
</dbReference>
<dbReference type="OMA" id="SGFAQHW"/>
<keyword evidence="6 8" id="KW-0472">Membrane</keyword>
<dbReference type="AlphaFoldDB" id="E4ZQ66"/>
<dbReference type="GeneID" id="13283109"/>
<comment type="subcellular location">
    <subcellularLocation>
        <location evidence="1">Membrane</location>
        <topology evidence="1">Multi-pass membrane protein</topology>
    </subcellularLocation>
</comment>
<name>E4ZQ66_LEPMJ</name>
<keyword evidence="11" id="KW-1185">Reference proteome</keyword>
<dbReference type="SUPFAM" id="SSF144091">
    <property type="entry name" value="Rhomboid-like"/>
    <property type="match status" value="1"/>
</dbReference>
<dbReference type="Proteomes" id="UP000002668">
    <property type="component" value="Genome"/>
</dbReference>
<keyword evidence="5 8" id="KW-1133">Transmembrane helix</keyword>
<dbReference type="RefSeq" id="XP_003836990.1">
    <property type="nucleotide sequence ID" value="XM_003836942.1"/>
</dbReference>
<evidence type="ECO:0000256" key="3">
    <source>
        <dbReference type="ARBA" id="ARBA00022692"/>
    </source>
</evidence>
<feature type="transmembrane region" description="Helical" evidence="8">
    <location>
        <begin position="240"/>
        <end position="261"/>
    </location>
</feature>
<feature type="domain" description="Peptidase S54 rhomboid" evidence="9">
    <location>
        <begin position="198"/>
        <end position="355"/>
    </location>
</feature>
<dbReference type="HOGENOM" id="CLU_715680_0_0_1"/>
<evidence type="ECO:0000259" key="9">
    <source>
        <dbReference type="Pfam" id="PF01694"/>
    </source>
</evidence>
<evidence type="ECO:0000256" key="1">
    <source>
        <dbReference type="ARBA" id="ARBA00004141"/>
    </source>
</evidence>
<feature type="region of interest" description="Disordered" evidence="7">
    <location>
        <begin position="38"/>
        <end position="57"/>
    </location>
</feature>
<evidence type="ECO:0000256" key="2">
    <source>
        <dbReference type="ARBA" id="ARBA00009045"/>
    </source>
</evidence>
<dbReference type="InterPro" id="IPR035952">
    <property type="entry name" value="Rhomboid-like_sf"/>
</dbReference>
<keyword evidence="4" id="KW-0378">Hydrolase</keyword>
<dbReference type="VEuPathDB" id="FungiDB:LEMA_P124660.1"/>
<dbReference type="InterPro" id="IPR022764">
    <property type="entry name" value="Peptidase_S54_rhomboid_dom"/>
</dbReference>